<evidence type="ECO:0000313" key="3">
    <source>
        <dbReference type="EMBL" id="CAF9933579.1"/>
    </source>
</evidence>
<dbReference type="OrthoDB" id="2851859at2759"/>
<evidence type="ECO:0000256" key="1">
    <source>
        <dbReference type="SAM" id="SignalP"/>
    </source>
</evidence>
<feature type="chain" id="PRO_5034899589" description="Thiaminase-2/PQQC domain-containing protein" evidence="1">
    <location>
        <begin position="25"/>
        <end position="304"/>
    </location>
</feature>
<dbReference type="GO" id="GO:0006772">
    <property type="term" value="P:thiamine metabolic process"/>
    <property type="evidence" value="ECO:0007669"/>
    <property type="project" value="UniProtKB-ARBA"/>
</dbReference>
<feature type="signal peptide" evidence="1">
    <location>
        <begin position="1"/>
        <end position="24"/>
    </location>
</feature>
<dbReference type="Proteomes" id="UP000664521">
    <property type="component" value="Unassembled WGS sequence"/>
</dbReference>
<keyword evidence="1" id="KW-0732">Signal</keyword>
<gene>
    <name evidence="3" type="ORF">HETSPECPRED_008700</name>
</gene>
<organism evidence="3 4">
    <name type="scientific">Heterodermia speciosa</name>
    <dbReference type="NCBI Taxonomy" id="116794"/>
    <lineage>
        <taxon>Eukaryota</taxon>
        <taxon>Fungi</taxon>
        <taxon>Dikarya</taxon>
        <taxon>Ascomycota</taxon>
        <taxon>Pezizomycotina</taxon>
        <taxon>Lecanoromycetes</taxon>
        <taxon>OSLEUM clade</taxon>
        <taxon>Lecanoromycetidae</taxon>
        <taxon>Caliciales</taxon>
        <taxon>Physciaceae</taxon>
        <taxon>Heterodermia</taxon>
    </lineage>
</organism>
<feature type="domain" description="Thiaminase-2/PQQC" evidence="2">
    <location>
        <begin position="123"/>
        <end position="264"/>
    </location>
</feature>
<comment type="caution">
    <text evidence="3">The sequence shown here is derived from an EMBL/GenBank/DDBJ whole genome shotgun (WGS) entry which is preliminary data.</text>
</comment>
<proteinExistence type="predicted"/>
<name>A0A8H3IYV1_9LECA</name>
<reference evidence="3" key="1">
    <citation type="submission" date="2021-03" db="EMBL/GenBank/DDBJ databases">
        <authorList>
            <person name="Tagirdzhanova G."/>
        </authorList>
    </citation>
    <scope>NUCLEOTIDE SEQUENCE</scope>
</reference>
<dbReference type="CDD" id="cd19359">
    <property type="entry name" value="TenA_C_Bt3146-like"/>
    <property type="match status" value="1"/>
</dbReference>
<dbReference type="Pfam" id="PF03070">
    <property type="entry name" value="TENA_THI-4"/>
    <property type="match status" value="1"/>
</dbReference>
<sequence>MTSSFWTFLSAAVTLLRLFDTALSSSGPFPADNRALSPRINHAIRNINSDVMIAGRGASEEAVRARSRKRALTYKFIDAIWKAPSNQDLVNAFLNNKFTVFCARSSDADCLPLYRKYTVSFQQQDYFFLEDYVKYKAHRLLTLPEGDLKTLVTEAQALADDANYTIGFAEGYVSDLKGSTADLAETNRKIPLLAYSNFLQNQAQEEDWFNMHVISIPCIYGWTQLAAKLKNDPLTKNGTIFYRTWIVPNADPSFADSLTTFLDANQDLWQNKIDTGTGIGSWTYLVRTTLRLETALFASVYESL</sequence>
<evidence type="ECO:0000259" key="2">
    <source>
        <dbReference type="Pfam" id="PF03070"/>
    </source>
</evidence>
<dbReference type="EMBL" id="CAJPDS010000069">
    <property type="protein sequence ID" value="CAF9933579.1"/>
    <property type="molecule type" value="Genomic_DNA"/>
</dbReference>
<evidence type="ECO:0000313" key="4">
    <source>
        <dbReference type="Proteomes" id="UP000664521"/>
    </source>
</evidence>
<dbReference type="InterPro" id="IPR004305">
    <property type="entry name" value="Thiaminase-2/PQQC"/>
</dbReference>
<keyword evidence="4" id="KW-1185">Reference proteome</keyword>
<accession>A0A8H3IYV1</accession>
<dbReference type="SUPFAM" id="SSF48613">
    <property type="entry name" value="Heme oxygenase-like"/>
    <property type="match status" value="1"/>
</dbReference>
<dbReference type="InterPro" id="IPR016084">
    <property type="entry name" value="Haem_Oase-like_multi-hlx"/>
</dbReference>
<protein>
    <recommendedName>
        <fullName evidence="2">Thiaminase-2/PQQC domain-containing protein</fullName>
    </recommendedName>
</protein>
<dbReference type="Gene3D" id="1.20.910.10">
    <property type="entry name" value="Heme oxygenase-like"/>
    <property type="match status" value="1"/>
</dbReference>
<dbReference type="AlphaFoldDB" id="A0A8H3IYV1"/>